<dbReference type="InterPro" id="IPR041118">
    <property type="entry name" value="Rx_N"/>
</dbReference>
<dbReference type="GO" id="GO:0002758">
    <property type="term" value="P:innate immune response-activating signaling pathway"/>
    <property type="evidence" value="ECO:0007669"/>
    <property type="project" value="UniProtKB-ARBA"/>
</dbReference>
<keyword evidence="3" id="KW-0677">Repeat</keyword>
<dbReference type="InterPro" id="IPR027417">
    <property type="entry name" value="P-loop_NTPase"/>
</dbReference>
<dbReference type="SUPFAM" id="SSF52058">
    <property type="entry name" value="L domain-like"/>
    <property type="match status" value="1"/>
</dbReference>
<dbReference type="FunFam" id="1.10.10.10:FF:000322">
    <property type="entry name" value="Probable disease resistance protein At1g63360"/>
    <property type="match status" value="1"/>
</dbReference>
<dbReference type="InterPro" id="IPR032675">
    <property type="entry name" value="LRR_dom_sf"/>
</dbReference>
<evidence type="ECO:0000256" key="1">
    <source>
        <dbReference type="ARBA" id="ARBA00008894"/>
    </source>
</evidence>
<gene>
    <name evidence="12" type="ORF">PVAP13_3KG001300</name>
</gene>
<dbReference type="InterPro" id="IPR038005">
    <property type="entry name" value="RX-like_CC"/>
</dbReference>
<evidence type="ECO:0000256" key="5">
    <source>
        <dbReference type="ARBA" id="ARBA00022821"/>
    </source>
</evidence>
<sequence>MEAAIVSGILKVVGSKLAPLLIKEYSLIVGVQKHLEELNDQVQEINCWLETVGDEVARNGPALNWLRKLKDIAYDVDDIIDDFQLEAERHDAHGVGGAVSNYLYAKPKSLILQCKAASKLKAVKKRFDDVVKQRTEFSTIANSLLANHPAHDMNHNTANMMSLPTVDVASVLGRDQEKHQIISKLVETNDQQRIKTVSIIGLGGSGKTTLAKLVFNDCSIIEKHFEVRLWVHVSQEFDAEKLIKKLFEAFADNNPGQHAVPYMSKTISEKLTEKRFLLVLDDVWTESQILWEQFMVHLKVSAHGSRILLTTRSGKVAEVEGSAYQFNLPFLSPNDSWKLFQQSLVMHPESLGIEFIDVGKDIVKKCGGVPLAIKALAGVLRGMELIGEWQAMRDNNLLHFVGEERGVSVSACLMLSYFHLSSHLKQCFTICSLFPKGHKIDKEQLIDLWIAHDMIITPESEPGVDYLDYIGHKCFNSLVQMSFLQVENEFDGRVTCSMHDLVHDLARSILDDNISLDVPKDPSSCTKSYRYFSLTKRAQNRPRKNLFQKARSIYVDNFGDAIFGALKNARHLRSITIRTSAIPIAILQVKNLKYLVISGLRCEALPEAISDIWSLQTLHVSFSDLLELPKSMGKLKKLRKLNLFRCRELKCLPDSIGDCEMIQSIDLCKCENLTVLPESIGRIEKLRVLSLGNTNIERLPSSITTLRNLECLDLHQCCELVELPEGIINLEKLQVLKLTGCERLRGMPVGIGQLSRLQKLNLFVVGEGQKFAAISELGNVGRISEVLTIRGIENVMEPNDAHKACLKQKADLQRLELQWRRCARGEESTKLEQAVLDGLESPPGIKELEIDGYSGRECARWMHNHVGGGVQRLPYLPFLRVMKLYEFPNLKHLDGLAELPCLEELELWKMPSLESISGGPFPSLVKLVMWKLPSLGEVWMVAEKSMPDGCNNCTPHLGQVLTVGSCVSNVDISDCPKLEVKPYLPLSLQHLELYRSNEQLLQSPCECNGSASSFSGFSHLKKLLLRGITGCGRGWELLQHMTALESLRILDCDELTELPECFWSLDSLQYLQVSGCSAICMLPESLGELQSLQQLAIMQCKSLSGLPQSVVRLTSLRELRIIRCNVFQELPQRLGELRCLRQLEISGLWGQTRLPESMCGLTSLEELMIRDCPGIKSLPEGIKGLTSLRKLVVWDCPDLHRRCKRRKGEDWHLISHIPALILS</sequence>
<evidence type="ECO:0000256" key="3">
    <source>
        <dbReference type="ARBA" id="ARBA00022737"/>
    </source>
</evidence>
<evidence type="ECO:0000259" key="10">
    <source>
        <dbReference type="Pfam" id="PF23559"/>
    </source>
</evidence>
<evidence type="ECO:0000256" key="4">
    <source>
        <dbReference type="ARBA" id="ARBA00022741"/>
    </source>
</evidence>
<dbReference type="FunFam" id="3.40.50.300:FF:001091">
    <property type="entry name" value="Probable disease resistance protein At1g61300"/>
    <property type="match status" value="1"/>
</dbReference>
<reference evidence="12" key="1">
    <citation type="submission" date="2020-05" db="EMBL/GenBank/DDBJ databases">
        <title>WGS assembly of Panicum virgatum.</title>
        <authorList>
            <person name="Lovell J.T."/>
            <person name="Jenkins J."/>
            <person name="Shu S."/>
            <person name="Juenger T.E."/>
            <person name="Schmutz J."/>
        </authorList>
    </citation>
    <scope>NUCLEOTIDE SEQUENCE</scope>
    <source>
        <strain evidence="12">AP13</strain>
    </source>
</reference>
<dbReference type="GO" id="GO:0042742">
    <property type="term" value="P:defense response to bacterium"/>
    <property type="evidence" value="ECO:0007669"/>
    <property type="project" value="UniProtKB-ARBA"/>
</dbReference>
<dbReference type="InterPro" id="IPR002182">
    <property type="entry name" value="NB-ARC"/>
</dbReference>
<feature type="domain" description="NB-ARC" evidence="8">
    <location>
        <begin position="175"/>
        <end position="346"/>
    </location>
</feature>
<dbReference type="GO" id="GO:0043531">
    <property type="term" value="F:ADP binding"/>
    <property type="evidence" value="ECO:0007669"/>
    <property type="project" value="InterPro"/>
</dbReference>
<accession>A0A8T0UR73</accession>
<dbReference type="InterPro" id="IPR036388">
    <property type="entry name" value="WH-like_DNA-bd_sf"/>
</dbReference>
<evidence type="ECO:0000259" key="11">
    <source>
        <dbReference type="Pfam" id="PF23598"/>
    </source>
</evidence>
<evidence type="ECO:0000256" key="7">
    <source>
        <dbReference type="ARBA" id="ARBA00023054"/>
    </source>
</evidence>
<feature type="domain" description="Disease resistance protein winged helix" evidence="10">
    <location>
        <begin position="433"/>
        <end position="506"/>
    </location>
</feature>
<protein>
    <submittedName>
        <fullName evidence="12">Uncharacterized protein</fullName>
    </submittedName>
</protein>
<dbReference type="InterPro" id="IPR058922">
    <property type="entry name" value="WHD_DRP"/>
</dbReference>
<name>A0A8T0UR73_PANVG</name>
<feature type="domain" description="Disease resistance N-terminal" evidence="9">
    <location>
        <begin position="10"/>
        <end position="92"/>
    </location>
</feature>
<evidence type="ECO:0000313" key="12">
    <source>
        <dbReference type="EMBL" id="KAG2622779.1"/>
    </source>
</evidence>
<evidence type="ECO:0000256" key="2">
    <source>
        <dbReference type="ARBA" id="ARBA00022614"/>
    </source>
</evidence>
<evidence type="ECO:0000256" key="6">
    <source>
        <dbReference type="ARBA" id="ARBA00022840"/>
    </source>
</evidence>
<dbReference type="Gene3D" id="1.10.8.430">
    <property type="entry name" value="Helical domain of apoptotic protease-activating factors"/>
    <property type="match status" value="1"/>
</dbReference>
<feature type="domain" description="Disease resistance R13L4/SHOC-2-like LRR" evidence="11">
    <location>
        <begin position="1014"/>
        <end position="1126"/>
    </location>
</feature>
<dbReference type="PRINTS" id="PR00364">
    <property type="entry name" value="DISEASERSIST"/>
</dbReference>
<keyword evidence="6" id="KW-0067">ATP-binding</keyword>
<keyword evidence="5" id="KW-0611">Plant defense</keyword>
<comment type="caution">
    <text evidence="12">The sequence shown here is derived from an EMBL/GenBank/DDBJ whole genome shotgun (WGS) entry which is preliminary data.</text>
</comment>
<dbReference type="GO" id="GO:0005524">
    <property type="term" value="F:ATP binding"/>
    <property type="evidence" value="ECO:0007669"/>
    <property type="project" value="UniProtKB-KW"/>
</dbReference>
<dbReference type="GO" id="GO:0009626">
    <property type="term" value="P:plant-type hypersensitive response"/>
    <property type="evidence" value="ECO:0007669"/>
    <property type="project" value="UniProtKB-ARBA"/>
</dbReference>
<dbReference type="Pfam" id="PF00931">
    <property type="entry name" value="NB-ARC"/>
    <property type="match status" value="1"/>
</dbReference>
<dbReference type="Proteomes" id="UP000823388">
    <property type="component" value="Chromosome 3K"/>
</dbReference>
<dbReference type="AlphaFoldDB" id="A0A8T0UR73"/>
<feature type="domain" description="Disease resistance R13L4/SHOC-2-like LRR" evidence="11">
    <location>
        <begin position="665"/>
        <end position="933"/>
    </location>
</feature>
<dbReference type="Pfam" id="PF18052">
    <property type="entry name" value="Rx_N"/>
    <property type="match status" value="1"/>
</dbReference>
<dbReference type="Gene3D" id="1.10.10.10">
    <property type="entry name" value="Winged helix-like DNA-binding domain superfamily/Winged helix DNA-binding domain"/>
    <property type="match status" value="1"/>
</dbReference>
<dbReference type="Gene3D" id="3.40.50.300">
    <property type="entry name" value="P-loop containing nucleotide triphosphate hydrolases"/>
    <property type="match status" value="1"/>
</dbReference>
<dbReference type="Gene3D" id="1.20.5.4130">
    <property type="match status" value="1"/>
</dbReference>
<dbReference type="PANTHER" id="PTHR36766">
    <property type="entry name" value="PLANT BROAD-SPECTRUM MILDEW RESISTANCE PROTEIN RPW8"/>
    <property type="match status" value="1"/>
</dbReference>
<dbReference type="Pfam" id="PF23598">
    <property type="entry name" value="LRR_14"/>
    <property type="match status" value="2"/>
</dbReference>
<dbReference type="Gene3D" id="3.80.10.10">
    <property type="entry name" value="Ribonuclease Inhibitor"/>
    <property type="match status" value="3"/>
</dbReference>
<dbReference type="EMBL" id="CM029041">
    <property type="protein sequence ID" value="KAG2622779.1"/>
    <property type="molecule type" value="Genomic_DNA"/>
</dbReference>
<evidence type="ECO:0000313" key="13">
    <source>
        <dbReference type="Proteomes" id="UP000823388"/>
    </source>
</evidence>
<keyword evidence="4" id="KW-0547">Nucleotide-binding</keyword>
<dbReference type="Pfam" id="PF23559">
    <property type="entry name" value="WHD_DRP"/>
    <property type="match status" value="1"/>
</dbReference>
<dbReference type="CDD" id="cd14798">
    <property type="entry name" value="RX-CC_like"/>
    <property type="match status" value="1"/>
</dbReference>
<proteinExistence type="inferred from homology"/>
<dbReference type="SUPFAM" id="SSF52540">
    <property type="entry name" value="P-loop containing nucleoside triphosphate hydrolases"/>
    <property type="match status" value="1"/>
</dbReference>
<comment type="similarity">
    <text evidence="1">Belongs to the disease resistance NB-LRR family.</text>
</comment>
<keyword evidence="2" id="KW-0433">Leucine-rich repeat</keyword>
<evidence type="ECO:0000259" key="8">
    <source>
        <dbReference type="Pfam" id="PF00931"/>
    </source>
</evidence>
<evidence type="ECO:0000259" key="9">
    <source>
        <dbReference type="Pfam" id="PF18052"/>
    </source>
</evidence>
<keyword evidence="7" id="KW-0175">Coiled coil</keyword>
<dbReference type="InterPro" id="IPR042197">
    <property type="entry name" value="Apaf_helical"/>
</dbReference>
<keyword evidence="13" id="KW-1185">Reference proteome</keyword>
<dbReference type="PANTHER" id="PTHR36766:SF56">
    <property type="match status" value="1"/>
</dbReference>
<organism evidence="12 13">
    <name type="scientific">Panicum virgatum</name>
    <name type="common">Blackwell switchgrass</name>
    <dbReference type="NCBI Taxonomy" id="38727"/>
    <lineage>
        <taxon>Eukaryota</taxon>
        <taxon>Viridiplantae</taxon>
        <taxon>Streptophyta</taxon>
        <taxon>Embryophyta</taxon>
        <taxon>Tracheophyta</taxon>
        <taxon>Spermatophyta</taxon>
        <taxon>Magnoliopsida</taxon>
        <taxon>Liliopsida</taxon>
        <taxon>Poales</taxon>
        <taxon>Poaceae</taxon>
        <taxon>PACMAD clade</taxon>
        <taxon>Panicoideae</taxon>
        <taxon>Panicodae</taxon>
        <taxon>Paniceae</taxon>
        <taxon>Panicinae</taxon>
        <taxon>Panicum</taxon>
        <taxon>Panicum sect. Hiantes</taxon>
    </lineage>
</organism>
<dbReference type="InterPro" id="IPR055414">
    <property type="entry name" value="LRR_R13L4/SHOC2-like"/>
</dbReference>